<protein>
    <submittedName>
        <fullName evidence="1">Uncharacterized protein</fullName>
    </submittedName>
</protein>
<reference evidence="1 2" key="1">
    <citation type="journal article" date="2019" name="Nat. Ecol. Evol.">
        <title>Megaphylogeny resolves global patterns of mushroom evolution.</title>
        <authorList>
            <person name="Varga T."/>
            <person name="Krizsan K."/>
            <person name="Foldi C."/>
            <person name="Dima B."/>
            <person name="Sanchez-Garcia M."/>
            <person name="Sanchez-Ramirez S."/>
            <person name="Szollosi G.J."/>
            <person name="Szarkandi J.G."/>
            <person name="Papp V."/>
            <person name="Albert L."/>
            <person name="Andreopoulos W."/>
            <person name="Angelini C."/>
            <person name="Antonin V."/>
            <person name="Barry K.W."/>
            <person name="Bougher N.L."/>
            <person name="Buchanan P."/>
            <person name="Buyck B."/>
            <person name="Bense V."/>
            <person name="Catcheside P."/>
            <person name="Chovatia M."/>
            <person name="Cooper J."/>
            <person name="Damon W."/>
            <person name="Desjardin D."/>
            <person name="Finy P."/>
            <person name="Geml J."/>
            <person name="Haridas S."/>
            <person name="Hughes K."/>
            <person name="Justo A."/>
            <person name="Karasinski D."/>
            <person name="Kautmanova I."/>
            <person name="Kiss B."/>
            <person name="Kocsube S."/>
            <person name="Kotiranta H."/>
            <person name="LaButti K.M."/>
            <person name="Lechner B.E."/>
            <person name="Liimatainen K."/>
            <person name="Lipzen A."/>
            <person name="Lukacs Z."/>
            <person name="Mihaltcheva S."/>
            <person name="Morgado L.N."/>
            <person name="Niskanen T."/>
            <person name="Noordeloos M.E."/>
            <person name="Ohm R.A."/>
            <person name="Ortiz-Santana B."/>
            <person name="Ovrebo C."/>
            <person name="Racz N."/>
            <person name="Riley R."/>
            <person name="Savchenko A."/>
            <person name="Shiryaev A."/>
            <person name="Soop K."/>
            <person name="Spirin V."/>
            <person name="Szebenyi C."/>
            <person name="Tomsovsky M."/>
            <person name="Tulloss R.E."/>
            <person name="Uehling J."/>
            <person name="Grigoriev I.V."/>
            <person name="Vagvolgyi C."/>
            <person name="Papp T."/>
            <person name="Martin F.M."/>
            <person name="Miettinen O."/>
            <person name="Hibbett D.S."/>
            <person name="Nagy L.G."/>
        </authorList>
    </citation>
    <scope>NUCLEOTIDE SEQUENCE [LARGE SCALE GENOMIC DNA]</scope>
    <source>
        <strain evidence="1 2">CBS 166.37</strain>
    </source>
</reference>
<sequence>MGLWEMAEDREPRVYHDVCVKDSWEVLSTEAAAPYLPTDVVTTEEGNLKPPLPIPCYFGPIDEQTLVGVKMFNTFLMSKATSSVPALPPGKSTGVLSMLTAVQPTVENTTSPSDPSQRHHTLPRSVLKFFAHLTPPYSSGVSLRLTMASEKRPRGLSGPGSNALRDGALCGCRPSAWAEVVSTAFS</sequence>
<dbReference type="AlphaFoldDB" id="A0A5C3LWG4"/>
<accession>A0A5C3LWG4</accession>
<dbReference type="Proteomes" id="UP000308652">
    <property type="component" value="Unassembled WGS sequence"/>
</dbReference>
<keyword evidence="2" id="KW-1185">Reference proteome</keyword>
<gene>
    <name evidence="1" type="ORF">BDQ12DRAFT_725194</name>
</gene>
<name>A0A5C3LWG4_9AGAR</name>
<organism evidence="1 2">
    <name type="scientific">Crucibulum laeve</name>
    <dbReference type="NCBI Taxonomy" id="68775"/>
    <lineage>
        <taxon>Eukaryota</taxon>
        <taxon>Fungi</taxon>
        <taxon>Dikarya</taxon>
        <taxon>Basidiomycota</taxon>
        <taxon>Agaricomycotina</taxon>
        <taxon>Agaricomycetes</taxon>
        <taxon>Agaricomycetidae</taxon>
        <taxon>Agaricales</taxon>
        <taxon>Agaricineae</taxon>
        <taxon>Nidulariaceae</taxon>
        <taxon>Crucibulum</taxon>
    </lineage>
</organism>
<dbReference type="EMBL" id="ML213614">
    <property type="protein sequence ID" value="TFK36446.1"/>
    <property type="molecule type" value="Genomic_DNA"/>
</dbReference>
<dbReference type="OrthoDB" id="4703at2759"/>
<proteinExistence type="predicted"/>
<evidence type="ECO:0000313" key="2">
    <source>
        <dbReference type="Proteomes" id="UP000308652"/>
    </source>
</evidence>
<evidence type="ECO:0000313" key="1">
    <source>
        <dbReference type="EMBL" id="TFK36446.1"/>
    </source>
</evidence>
<dbReference type="STRING" id="68775.A0A5C3LWG4"/>